<dbReference type="VEuPathDB" id="MicrosporidiaDB:CWI37_1628p0010"/>
<dbReference type="PROSITE" id="PS50250">
    <property type="entry name" value="PCI"/>
    <property type="match status" value="1"/>
</dbReference>
<dbReference type="Gene3D" id="1.25.40.570">
    <property type="match status" value="1"/>
</dbReference>
<protein>
    <submittedName>
        <fullName evidence="2">26S proteasome regulatory complex protein</fullName>
    </submittedName>
</protein>
<dbReference type="InterPro" id="IPR050871">
    <property type="entry name" value="26S_Proteasome/COP9_Components"/>
</dbReference>
<accession>A0A4Q9KV40</accession>
<feature type="domain" description="PCI" evidence="1">
    <location>
        <begin position="196"/>
        <end position="366"/>
    </location>
</feature>
<keyword evidence="2" id="KW-0647">Proteasome</keyword>
<evidence type="ECO:0000313" key="2">
    <source>
        <dbReference type="EMBL" id="TBT98718.1"/>
    </source>
</evidence>
<evidence type="ECO:0000313" key="3">
    <source>
        <dbReference type="Proteomes" id="UP000292362"/>
    </source>
</evidence>
<dbReference type="SUPFAM" id="SSF48452">
    <property type="entry name" value="TPR-like"/>
    <property type="match status" value="1"/>
</dbReference>
<dbReference type="InterPro" id="IPR011990">
    <property type="entry name" value="TPR-like_helical_dom_sf"/>
</dbReference>
<comment type="caution">
    <text evidence="2">The sequence shown here is derived from an EMBL/GenBank/DDBJ whole genome shotgun (WGS) entry which is preliminary data.</text>
</comment>
<dbReference type="InterPro" id="IPR036390">
    <property type="entry name" value="WH_DNA-bd_sf"/>
</dbReference>
<reference evidence="2 3" key="1">
    <citation type="submission" date="2017-12" db="EMBL/GenBank/DDBJ databases">
        <authorList>
            <person name="Pombert J.-F."/>
            <person name="Haag K.L."/>
            <person name="Ebert D."/>
        </authorList>
    </citation>
    <scope>NUCLEOTIDE SEQUENCE [LARGE SCALE GENOMIC DNA]</scope>
    <source>
        <strain evidence="2">FI-OER-3-3</strain>
    </source>
</reference>
<dbReference type="SMART" id="SM00753">
    <property type="entry name" value="PAM"/>
    <property type="match status" value="1"/>
</dbReference>
<gene>
    <name evidence="2" type="ORF">CWI37_1628p0010</name>
</gene>
<dbReference type="Proteomes" id="UP000292362">
    <property type="component" value="Unassembled WGS sequence"/>
</dbReference>
<name>A0A4Q9KV40_9MICR</name>
<dbReference type="InterPro" id="IPR000717">
    <property type="entry name" value="PCI_dom"/>
</dbReference>
<proteinExistence type="predicted"/>
<organism evidence="2 3">
    <name type="scientific">Hamiltosporidium tvaerminnensis</name>
    <dbReference type="NCBI Taxonomy" id="1176355"/>
    <lineage>
        <taxon>Eukaryota</taxon>
        <taxon>Fungi</taxon>
        <taxon>Fungi incertae sedis</taxon>
        <taxon>Microsporidia</taxon>
        <taxon>Dubosqiidae</taxon>
        <taxon>Hamiltosporidium</taxon>
    </lineage>
</organism>
<dbReference type="PANTHER" id="PTHR10678">
    <property type="entry name" value="26S PROTEASOME NON-ATPASE REGULATORY SUBUNIT 11/COP9 SIGNALOSOME COMPLEX SUBUNIT 2"/>
    <property type="match status" value="1"/>
</dbReference>
<sequence>MLNELKNILKSKTHPTDEKEEAALTISNTLLEKKLYDDLGTFLVTIKTYWSDISIARYTKIIKNVLNYFPSKQEYFLPRYNLLEKLVEWSKIENKKTLFLDLEIKRIESLLSLKEYSKCLECISPILKELKKHDDKAGLICLYVYESKAFYEQKNLSKARSSLTSAKALAVNTYVSPVLQAHIDMLSGIYLCDERSYSNAYSYFIEALEGFWQGKSFEDAIFVVRYMILCKIIDKKWNEIESVLKLKQVSYFVADEIILLLLKINKACSERNLKDYTDVLNTKGELMSSDTFLISHLYFLYDLLLEANILKIVEPYSNISIDYIADQMGFEPAFIEERLRKMILNGGISGTLDHVGRSLLLFVKESNEEFNSHYLEQINLMNQYISQLNK</sequence>
<dbReference type="Pfam" id="PF01399">
    <property type="entry name" value="PCI"/>
    <property type="match status" value="1"/>
</dbReference>
<evidence type="ECO:0000259" key="1">
    <source>
        <dbReference type="PROSITE" id="PS50250"/>
    </source>
</evidence>
<dbReference type="AlphaFoldDB" id="A0A4Q9KV40"/>
<dbReference type="EMBL" id="PITJ01001628">
    <property type="protein sequence ID" value="TBT98718.1"/>
    <property type="molecule type" value="Genomic_DNA"/>
</dbReference>
<dbReference type="SUPFAM" id="SSF46785">
    <property type="entry name" value="Winged helix' DNA-binding domain"/>
    <property type="match status" value="1"/>
</dbReference>
<dbReference type="GO" id="GO:0000502">
    <property type="term" value="C:proteasome complex"/>
    <property type="evidence" value="ECO:0007669"/>
    <property type="project" value="UniProtKB-KW"/>
</dbReference>
<dbReference type="SMART" id="SM00088">
    <property type="entry name" value="PINT"/>
    <property type="match status" value="1"/>
</dbReference>